<accession>A0A023DA18</accession>
<sequence>MDNAYRLALEWGIQFQELFDPLATLIAVDASADHERASYAGIIVHFRDGETKISTIGQVTRILTGPAYPELWAVNCAIRCARRDRHLPARKIIFTDCQHALACEMRVHEEIRWVSRRTPIIKRLHVEANRMRKSLPLMTPSSYRAVERQKDMAGQERGSKDVAIL</sequence>
<evidence type="ECO:0000313" key="1">
    <source>
        <dbReference type="EMBL" id="GAJ30661.1"/>
    </source>
</evidence>
<dbReference type="RefSeq" id="WP_042062099.1">
    <property type="nucleotide sequence ID" value="NZ_BAND01000199.1"/>
</dbReference>
<proteinExistence type="predicted"/>
<protein>
    <recommendedName>
        <fullName evidence="3">RNase H type-1 domain-containing protein</fullName>
    </recommendedName>
</protein>
<dbReference type="Proteomes" id="UP000019760">
    <property type="component" value="Unassembled WGS sequence"/>
</dbReference>
<keyword evidence="2" id="KW-1185">Reference proteome</keyword>
<organism evidence="1 2">
    <name type="scientific">Acidomonas methanolica NBRC 104435</name>
    <dbReference type="NCBI Taxonomy" id="1231351"/>
    <lineage>
        <taxon>Bacteria</taxon>
        <taxon>Pseudomonadati</taxon>
        <taxon>Pseudomonadota</taxon>
        <taxon>Alphaproteobacteria</taxon>
        <taxon>Acetobacterales</taxon>
        <taxon>Acetobacteraceae</taxon>
        <taxon>Acidomonas</taxon>
    </lineage>
</organism>
<name>A0A023DA18_ACIMT</name>
<dbReference type="AlphaFoldDB" id="A0A023DA18"/>
<evidence type="ECO:0008006" key="3">
    <source>
        <dbReference type="Google" id="ProtNLM"/>
    </source>
</evidence>
<reference evidence="1 2" key="2">
    <citation type="journal article" date="2014" name="FEMS Microbiol. Lett.">
        <title>Draft genomic DNA sequence of the facultatively methylotrophic bacterium Acidomonas methanolica type strain MB58.</title>
        <authorList>
            <person name="Higashiura N."/>
            <person name="Hadano H."/>
            <person name="Hirakawa H."/>
            <person name="Matsutani M."/>
            <person name="Takabe S."/>
            <person name="Matsushita K."/>
            <person name="Azuma Y."/>
        </authorList>
    </citation>
    <scope>NUCLEOTIDE SEQUENCE [LARGE SCALE GENOMIC DNA]</scope>
    <source>
        <strain evidence="1 2">MB58</strain>
    </source>
</reference>
<comment type="caution">
    <text evidence="1">The sequence shown here is derived from an EMBL/GenBank/DDBJ whole genome shotgun (WGS) entry which is preliminary data.</text>
</comment>
<dbReference type="EMBL" id="BAND01000199">
    <property type="protein sequence ID" value="GAJ30661.1"/>
    <property type="molecule type" value="Genomic_DNA"/>
</dbReference>
<evidence type="ECO:0000313" key="2">
    <source>
        <dbReference type="Proteomes" id="UP000019760"/>
    </source>
</evidence>
<reference evidence="2" key="1">
    <citation type="journal article" date="2014" name="FEMS Microbiol. Lett.">
        <title>Draft Genomic DNA Sequence of the Facultatively Methylotrophic Bacterium Acidomonas methanolica type strain MB58.</title>
        <authorList>
            <person name="Higashiura N."/>
            <person name="Hadano H."/>
            <person name="Hirakawa H."/>
            <person name="Matsutani M."/>
            <person name="Takabe S."/>
            <person name="Matsushita K."/>
            <person name="Azuma Y."/>
        </authorList>
    </citation>
    <scope>NUCLEOTIDE SEQUENCE [LARGE SCALE GENOMIC DNA]</scope>
    <source>
        <strain evidence="2">MB58</strain>
    </source>
</reference>
<gene>
    <name evidence="1" type="ORF">Amme_215_001</name>
</gene>